<organism evidence="2 3">
    <name type="scientific">Rotaria sordida</name>
    <dbReference type="NCBI Taxonomy" id="392033"/>
    <lineage>
        <taxon>Eukaryota</taxon>
        <taxon>Metazoa</taxon>
        <taxon>Spiralia</taxon>
        <taxon>Gnathifera</taxon>
        <taxon>Rotifera</taxon>
        <taxon>Eurotatoria</taxon>
        <taxon>Bdelloidea</taxon>
        <taxon>Philodinida</taxon>
        <taxon>Philodinidae</taxon>
        <taxon>Rotaria</taxon>
    </lineage>
</organism>
<evidence type="ECO:0000313" key="2">
    <source>
        <dbReference type="EMBL" id="CAF1645908.1"/>
    </source>
</evidence>
<evidence type="ECO:0000313" key="1">
    <source>
        <dbReference type="EMBL" id="CAF1473843.1"/>
    </source>
</evidence>
<sequence>MKMIQQTIPTIYQQKNEVDDDIFNNDIIDEENHDEEQFRIQSSENDKKLMLVHTRIDYQYRSDILINICLYEFVSTLYKKKMNASDMKYLSKPIALEEEEANRKGRPPNERYPFQKQHSQVATDLMMRYSEPHVPVLYGPQIPRRDRDDTRERYCRAFLTLFVPLRTLSAICDVNQTWKGAFKSRQHRISTYLWKIIENIQLLHECKKDRNEHLLQIISEAQTENDTIDPVLLLANQDVNDEFDDMDNNEDLLELLGKLDEYTIALAVAAKKSTEKIYIEETIEAVQNVGRFTRTDTHREPILNEVIDHTNRQIVSFVSATSNLIRLNTKWQQQLKAEKERIRRSLITGNYDNSDDTLEYDSVIDAIVTLINPNNYNSNTFENYSSIPPVISLTTSYSTQKSIADEYTLNREQRAAFMIITSHLDGDKRCRTSMFTLQVLIIRNIMFIGGNDGQLIMCIPGCGGTGNRN</sequence>
<dbReference type="AlphaFoldDB" id="A0A816E6K7"/>
<reference evidence="2" key="1">
    <citation type="submission" date="2021-02" db="EMBL/GenBank/DDBJ databases">
        <authorList>
            <person name="Nowell W R."/>
        </authorList>
    </citation>
    <scope>NUCLEOTIDE SEQUENCE</scope>
</reference>
<keyword evidence="3" id="KW-1185">Reference proteome</keyword>
<proteinExistence type="predicted"/>
<gene>
    <name evidence="2" type="ORF">JXQ802_LOCUS53876</name>
    <name evidence="1" type="ORF">PYM288_LOCUS37460</name>
</gene>
<accession>A0A816E6K7</accession>
<comment type="caution">
    <text evidence="2">The sequence shown here is derived from an EMBL/GenBank/DDBJ whole genome shotgun (WGS) entry which is preliminary data.</text>
</comment>
<protein>
    <submittedName>
        <fullName evidence="2">Uncharacterized protein</fullName>
    </submittedName>
</protein>
<dbReference type="EMBL" id="CAJNOL010009821">
    <property type="protein sequence ID" value="CAF1645908.1"/>
    <property type="molecule type" value="Genomic_DNA"/>
</dbReference>
<evidence type="ECO:0000313" key="3">
    <source>
        <dbReference type="Proteomes" id="UP000663870"/>
    </source>
</evidence>
<name>A0A816E6K7_9BILA</name>
<dbReference type="Proteomes" id="UP000663854">
    <property type="component" value="Unassembled WGS sequence"/>
</dbReference>
<dbReference type="Proteomes" id="UP000663870">
    <property type="component" value="Unassembled WGS sequence"/>
</dbReference>
<dbReference type="EMBL" id="CAJNOH010008137">
    <property type="protein sequence ID" value="CAF1473843.1"/>
    <property type="molecule type" value="Genomic_DNA"/>
</dbReference>